<feature type="transmembrane region" description="Helical" evidence="7">
    <location>
        <begin position="385"/>
        <end position="407"/>
    </location>
</feature>
<dbReference type="GO" id="GO:0006688">
    <property type="term" value="P:glycosphingolipid biosynthetic process"/>
    <property type="evidence" value="ECO:0007669"/>
    <property type="project" value="TreeGrafter"/>
</dbReference>
<sequence>MNYFKIRTINWIKWLILFIASFTILYISITQLSKASLYGIFNIFMVDFDDESLQAATEKQSPDSYSKSHILLSDLSTMEYELFTSNRTKLFFVQTSENEDLIARHGCSVEAAALLHPNGLIFVLMKSRYVSRIKGTYSKLYKKYENIRFAHFNETQIYAHTQLSKLNQTPRIQFIRYFAVSHMSDFIRTALLYKYGGIYFDLDVIPLRKFDLFKNSVGLESKDGVNVAVLAFESRHLALDIQMDKQLASASNNFQSLCWSCVGPTALSDALKHVCDGGELHIHQKEKCHDIDIHNTYTFYPIAYQNIPKFFHSSTISSSIEHLIKNQSIYSIHYFHHMTMNLDVELKSPFAQIAQLYCPSVYEQLILKRQNRKHKSSFIATNSNTFLLCLLLSMLCILFVIFITFLLPIQGKTIFNYNVIILAFQKYV</sequence>
<accession>A0A815W9W0</accession>
<dbReference type="AlphaFoldDB" id="A0A815W9W0"/>
<dbReference type="GO" id="GO:0000139">
    <property type="term" value="C:Golgi membrane"/>
    <property type="evidence" value="ECO:0007669"/>
    <property type="project" value="UniProtKB-SubCell"/>
</dbReference>
<evidence type="ECO:0000256" key="6">
    <source>
        <dbReference type="ARBA" id="ARBA00023136"/>
    </source>
</evidence>
<evidence type="ECO:0000256" key="5">
    <source>
        <dbReference type="ARBA" id="ARBA00023034"/>
    </source>
</evidence>
<dbReference type="Proteomes" id="UP000681722">
    <property type="component" value="Unassembled WGS sequence"/>
</dbReference>
<keyword evidence="7" id="KW-0812">Transmembrane</keyword>
<evidence type="ECO:0000256" key="3">
    <source>
        <dbReference type="ARBA" id="ARBA00022676"/>
    </source>
</evidence>
<keyword evidence="7" id="KW-1133">Transmembrane helix</keyword>
<dbReference type="InterPro" id="IPR029044">
    <property type="entry name" value="Nucleotide-diphossugar_trans"/>
</dbReference>
<evidence type="ECO:0000256" key="7">
    <source>
        <dbReference type="SAM" id="Phobius"/>
    </source>
</evidence>
<dbReference type="Pfam" id="PF04488">
    <property type="entry name" value="Gly_transf_sug"/>
    <property type="match status" value="1"/>
</dbReference>
<keyword evidence="4" id="KW-0808">Transferase</keyword>
<feature type="transmembrane region" description="Helical" evidence="7">
    <location>
        <begin position="12"/>
        <end position="29"/>
    </location>
</feature>
<comment type="caution">
    <text evidence="9">The sequence shown here is derived from an EMBL/GenBank/DDBJ whole genome shotgun (WGS) entry which is preliminary data.</text>
</comment>
<name>A0A815W9W0_9BILA</name>
<reference evidence="9" key="1">
    <citation type="submission" date="2021-02" db="EMBL/GenBank/DDBJ databases">
        <authorList>
            <person name="Nowell W R."/>
        </authorList>
    </citation>
    <scope>NUCLEOTIDE SEQUENCE</scope>
</reference>
<evidence type="ECO:0000256" key="4">
    <source>
        <dbReference type="ARBA" id="ARBA00022679"/>
    </source>
</evidence>
<evidence type="ECO:0000313" key="11">
    <source>
        <dbReference type="Proteomes" id="UP000663829"/>
    </source>
</evidence>
<dbReference type="Gene3D" id="3.90.550.20">
    <property type="match status" value="1"/>
</dbReference>
<dbReference type="InterPro" id="IPR007577">
    <property type="entry name" value="GlycoTrfase_DXD_sugar-bd_CS"/>
</dbReference>
<gene>
    <name evidence="9" type="ORF">GPM918_LOCUS38616</name>
    <name evidence="10" type="ORF">SRO942_LOCUS39453</name>
</gene>
<evidence type="ECO:0000313" key="10">
    <source>
        <dbReference type="EMBL" id="CAF4401104.1"/>
    </source>
</evidence>
<dbReference type="SUPFAM" id="SSF53448">
    <property type="entry name" value="Nucleotide-diphospho-sugar transferases"/>
    <property type="match status" value="1"/>
</dbReference>
<dbReference type="InterPro" id="IPR007652">
    <property type="entry name" value="A1-4-GlycosylTfrase_dom"/>
</dbReference>
<protein>
    <recommendedName>
        <fullName evidence="8">Alpha 1,4-glycosyltransferase domain-containing protein</fullName>
    </recommendedName>
</protein>
<comment type="subcellular location">
    <subcellularLocation>
        <location evidence="1">Golgi apparatus membrane</location>
        <topology evidence="1">Single-pass type II membrane protein</topology>
    </subcellularLocation>
</comment>
<dbReference type="Pfam" id="PF04572">
    <property type="entry name" value="Gb3_synth"/>
    <property type="match status" value="1"/>
</dbReference>
<dbReference type="PANTHER" id="PTHR12042">
    <property type="entry name" value="LACTOSYLCERAMIDE 4-ALPHA-GALACTOSYLTRANSFERASE ALPHA- 1,4-GALACTOSYLTRANSFERASE"/>
    <property type="match status" value="1"/>
</dbReference>
<keyword evidence="3" id="KW-0328">Glycosyltransferase</keyword>
<feature type="domain" description="Alpha 1,4-glycosyltransferase" evidence="8">
    <location>
        <begin position="247"/>
        <end position="364"/>
    </location>
</feature>
<keyword evidence="11" id="KW-1185">Reference proteome</keyword>
<dbReference type="EMBL" id="CAJOBC010091466">
    <property type="protein sequence ID" value="CAF4401104.1"/>
    <property type="molecule type" value="Genomic_DNA"/>
</dbReference>
<dbReference type="Proteomes" id="UP000663829">
    <property type="component" value="Unassembled WGS sequence"/>
</dbReference>
<comment type="similarity">
    <text evidence="2">Belongs to the glycosyltransferase 32 family.</text>
</comment>
<keyword evidence="6 7" id="KW-0472">Membrane</keyword>
<organism evidence="9 11">
    <name type="scientific">Didymodactylos carnosus</name>
    <dbReference type="NCBI Taxonomy" id="1234261"/>
    <lineage>
        <taxon>Eukaryota</taxon>
        <taxon>Metazoa</taxon>
        <taxon>Spiralia</taxon>
        <taxon>Gnathifera</taxon>
        <taxon>Rotifera</taxon>
        <taxon>Eurotatoria</taxon>
        <taxon>Bdelloidea</taxon>
        <taxon>Philodinida</taxon>
        <taxon>Philodinidae</taxon>
        <taxon>Didymodactylos</taxon>
    </lineage>
</organism>
<evidence type="ECO:0000256" key="1">
    <source>
        <dbReference type="ARBA" id="ARBA00004323"/>
    </source>
</evidence>
<keyword evidence="5" id="KW-0333">Golgi apparatus</keyword>
<dbReference type="OrthoDB" id="409543at2759"/>
<dbReference type="PANTHER" id="PTHR12042:SF21">
    <property type="entry name" value="ALPHA1,4-GALACTOSYLTRANSFERASE 1-RELATED"/>
    <property type="match status" value="1"/>
</dbReference>
<evidence type="ECO:0000259" key="8">
    <source>
        <dbReference type="Pfam" id="PF04572"/>
    </source>
</evidence>
<evidence type="ECO:0000256" key="2">
    <source>
        <dbReference type="ARBA" id="ARBA00009003"/>
    </source>
</evidence>
<dbReference type="GO" id="GO:0016758">
    <property type="term" value="F:hexosyltransferase activity"/>
    <property type="evidence" value="ECO:0007669"/>
    <property type="project" value="TreeGrafter"/>
</dbReference>
<dbReference type="EMBL" id="CAJNOQ010025834">
    <property type="protein sequence ID" value="CAF1540769.1"/>
    <property type="molecule type" value="Genomic_DNA"/>
</dbReference>
<evidence type="ECO:0000313" key="9">
    <source>
        <dbReference type="EMBL" id="CAF1540769.1"/>
    </source>
</evidence>
<dbReference type="InterPro" id="IPR051981">
    <property type="entry name" value="Glycosyltransf_32"/>
</dbReference>
<proteinExistence type="inferred from homology"/>